<accession>A0A702L019</accession>
<dbReference type="AlphaFoldDB" id="A0A702L019"/>
<reference evidence="1" key="1">
    <citation type="journal article" date="2018" name="Genome Biol.">
        <title>SKESA: strategic k-mer extension for scrupulous assemblies.</title>
        <authorList>
            <person name="Souvorov A."/>
            <person name="Agarwala R."/>
            <person name="Lipman D.J."/>
        </authorList>
    </citation>
    <scope>NUCLEOTIDE SEQUENCE</scope>
    <source>
        <strain evidence="1">12-2127</strain>
    </source>
</reference>
<sequence length="235" mass="27091">MAINEFTRTTARERRIRRDLLVDIDDGAVLDVIARIGGSKTQIRKAWSVALKKTASKLRMDAMKEVRTFIAPRSPRVFKRRVLVPPLIRGGGDEFDAAKIWFGLNAIKVRDLRGRISGRRSEERHTLRDARGRFAPATRRRRDVRFTPAGAMPAQTFENAYVSGFESENSRGRISRRATIMVRQSGGRRRVREAEVDIYDVMANRIEDFVFPQAEALIMKNFEHELRFRVMKGMQ</sequence>
<evidence type="ECO:0000313" key="1">
    <source>
        <dbReference type="EMBL" id="HAC6950945.1"/>
    </source>
</evidence>
<dbReference type="EMBL" id="DAAMJT010000004">
    <property type="protein sequence ID" value="HAC6950945.1"/>
    <property type="molecule type" value="Genomic_DNA"/>
</dbReference>
<comment type="caution">
    <text evidence="1">The sequence shown here is derived from an EMBL/GenBank/DDBJ whole genome shotgun (WGS) entry which is preliminary data.</text>
</comment>
<proteinExistence type="predicted"/>
<name>A0A702L019_SALER</name>
<gene>
    <name evidence="1" type="ORF">G0D74_04320</name>
</gene>
<protein>
    <recommendedName>
        <fullName evidence="2">Phage tail protein</fullName>
    </recommendedName>
</protein>
<evidence type="ECO:0008006" key="2">
    <source>
        <dbReference type="Google" id="ProtNLM"/>
    </source>
</evidence>
<organism evidence="1">
    <name type="scientific">Salmonella enterica subsp. salamae</name>
    <dbReference type="NCBI Taxonomy" id="59202"/>
    <lineage>
        <taxon>Bacteria</taxon>
        <taxon>Pseudomonadati</taxon>
        <taxon>Pseudomonadota</taxon>
        <taxon>Gammaproteobacteria</taxon>
        <taxon>Enterobacterales</taxon>
        <taxon>Enterobacteriaceae</taxon>
        <taxon>Salmonella</taxon>
    </lineage>
</organism>
<reference evidence="1" key="2">
    <citation type="submission" date="2018-07" db="EMBL/GenBank/DDBJ databases">
        <authorList>
            <consortium name="NCBI Pathogen Detection Project"/>
        </authorList>
    </citation>
    <scope>NUCLEOTIDE SEQUENCE</scope>
    <source>
        <strain evidence="1">12-2127</strain>
    </source>
</reference>